<gene>
    <name evidence="1" type="ORF">CesoFtcFv8_007480</name>
</gene>
<organism evidence="1 2">
    <name type="scientific">Champsocephalus esox</name>
    <name type="common">pike icefish</name>
    <dbReference type="NCBI Taxonomy" id="159716"/>
    <lineage>
        <taxon>Eukaryota</taxon>
        <taxon>Metazoa</taxon>
        <taxon>Chordata</taxon>
        <taxon>Craniata</taxon>
        <taxon>Vertebrata</taxon>
        <taxon>Euteleostomi</taxon>
        <taxon>Actinopterygii</taxon>
        <taxon>Neopterygii</taxon>
        <taxon>Teleostei</taxon>
        <taxon>Neoteleostei</taxon>
        <taxon>Acanthomorphata</taxon>
        <taxon>Eupercaria</taxon>
        <taxon>Perciformes</taxon>
        <taxon>Notothenioidei</taxon>
        <taxon>Channichthyidae</taxon>
        <taxon>Champsocephalus</taxon>
    </lineage>
</organism>
<evidence type="ECO:0000313" key="1">
    <source>
        <dbReference type="EMBL" id="KAK5902199.1"/>
    </source>
</evidence>
<dbReference type="EMBL" id="JAULUE010002051">
    <property type="protein sequence ID" value="KAK5902199.1"/>
    <property type="molecule type" value="Genomic_DNA"/>
</dbReference>
<dbReference type="AlphaFoldDB" id="A0AAN8H7B7"/>
<evidence type="ECO:0000313" key="2">
    <source>
        <dbReference type="Proteomes" id="UP001335648"/>
    </source>
</evidence>
<reference evidence="1 2" key="1">
    <citation type="journal article" date="2023" name="Mol. Biol. Evol.">
        <title>Genomics of Secondarily Temperate Adaptation in the Only Non-Antarctic Icefish.</title>
        <authorList>
            <person name="Rivera-Colon A.G."/>
            <person name="Rayamajhi N."/>
            <person name="Minhas B.F."/>
            <person name="Madrigal G."/>
            <person name="Bilyk K.T."/>
            <person name="Yoon V."/>
            <person name="Hune M."/>
            <person name="Gregory S."/>
            <person name="Cheng C.H.C."/>
            <person name="Catchen J.M."/>
        </authorList>
    </citation>
    <scope>NUCLEOTIDE SEQUENCE [LARGE SCALE GENOMIC DNA]</scope>
    <source>
        <strain evidence="1">JC2023a</strain>
    </source>
</reference>
<dbReference type="Proteomes" id="UP001335648">
    <property type="component" value="Unassembled WGS sequence"/>
</dbReference>
<comment type="caution">
    <text evidence="1">The sequence shown here is derived from an EMBL/GenBank/DDBJ whole genome shotgun (WGS) entry which is preliminary data.</text>
</comment>
<proteinExistence type="predicted"/>
<accession>A0AAN8H7B7</accession>
<protein>
    <submittedName>
        <fullName evidence="1">Uncharacterized protein</fullName>
    </submittedName>
</protein>
<keyword evidence="2" id="KW-1185">Reference proteome</keyword>
<sequence>MFCFLSSLCCNVRSEVEPTQHHPITPSCALVLFSGLLTLPAVGALSSREAQCVGWWVQRVTSRHPRPPDSTQLCL</sequence>
<name>A0AAN8H7B7_9TELE</name>